<dbReference type="EnsemblPlants" id="EMT03775">
    <property type="protein sequence ID" value="EMT03775"/>
    <property type="gene ID" value="F775_19254"/>
</dbReference>
<dbReference type="InterPro" id="IPR055302">
    <property type="entry name" value="F-box_dom-containing"/>
</dbReference>
<sequence>MDAARTAALASRWRHLWRSTPLQLIDADLPEPARDAVVPRVLADHPGPFRAVLLTDCRPASLDRELREWPRLLAAKGTQELALMDKPTKAKPNPVSLPADILRCASLEGFLLDFWTLPVGLSRGADTILPHLRNLGMIRIDMSDEGLDHLLPAPFWRHSLSIVPRTSVSVSAAKANCA</sequence>
<dbReference type="Pfam" id="PF24758">
    <property type="entry name" value="LRR_At5g56370"/>
    <property type="match status" value="1"/>
</dbReference>
<organism evidence="2">
    <name type="scientific">Aegilops tauschii</name>
    <name type="common">Tausch's goatgrass</name>
    <name type="synonym">Aegilops squarrosa</name>
    <dbReference type="NCBI Taxonomy" id="37682"/>
    <lineage>
        <taxon>Eukaryota</taxon>
        <taxon>Viridiplantae</taxon>
        <taxon>Streptophyta</taxon>
        <taxon>Embryophyta</taxon>
        <taxon>Tracheophyta</taxon>
        <taxon>Spermatophyta</taxon>
        <taxon>Magnoliopsida</taxon>
        <taxon>Liliopsida</taxon>
        <taxon>Poales</taxon>
        <taxon>Poaceae</taxon>
        <taxon>BOP clade</taxon>
        <taxon>Pooideae</taxon>
        <taxon>Triticodae</taxon>
        <taxon>Triticeae</taxon>
        <taxon>Triticinae</taxon>
        <taxon>Aegilops</taxon>
    </lineage>
</organism>
<feature type="domain" description="F-box/LRR-repeat protein 15/At3g58940/PEG3-like LRR" evidence="1">
    <location>
        <begin position="66"/>
        <end position="152"/>
    </location>
</feature>
<accession>M8APX7</accession>
<dbReference type="AlphaFoldDB" id="M8APX7"/>
<reference evidence="2" key="1">
    <citation type="submission" date="2015-06" db="UniProtKB">
        <authorList>
            <consortium name="EnsemblPlants"/>
        </authorList>
    </citation>
    <scope>IDENTIFICATION</scope>
</reference>
<name>M8APX7_AEGTA</name>
<evidence type="ECO:0000259" key="1">
    <source>
        <dbReference type="Pfam" id="PF24758"/>
    </source>
</evidence>
<proteinExistence type="predicted"/>
<protein>
    <recommendedName>
        <fullName evidence="1">F-box/LRR-repeat protein 15/At3g58940/PEG3-like LRR domain-containing protein</fullName>
    </recommendedName>
</protein>
<evidence type="ECO:0000313" key="2">
    <source>
        <dbReference type="EnsemblPlants" id="EMT03775"/>
    </source>
</evidence>
<dbReference type="PANTHER" id="PTHR32141:SF153">
    <property type="entry name" value="OS06G0685200 PROTEIN"/>
    <property type="match status" value="1"/>
</dbReference>
<dbReference type="PANTHER" id="PTHR32141">
    <property type="match status" value="1"/>
</dbReference>
<dbReference type="InterPro" id="IPR055411">
    <property type="entry name" value="LRR_FXL15/At3g58940/PEG3-like"/>
</dbReference>